<evidence type="ECO:0000313" key="3">
    <source>
        <dbReference type="Proteomes" id="UP000198287"/>
    </source>
</evidence>
<gene>
    <name evidence="2" type="ORF">Fcan01_18711</name>
</gene>
<dbReference type="EMBL" id="LNIX01000015">
    <property type="protein sequence ID" value="OXA46636.1"/>
    <property type="molecule type" value="Genomic_DNA"/>
</dbReference>
<organism evidence="2 3">
    <name type="scientific">Folsomia candida</name>
    <name type="common">Springtail</name>
    <dbReference type="NCBI Taxonomy" id="158441"/>
    <lineage>
        <taxon>Eukaryota</taxon>
        <taxon>Metazoa</taxon>
        <taxon>Ecdysozoa</taxon>
        <taxon>Arthropoda</taxon>
        <taxon>Hexapoda</taxon>
        <taxon>Collembola</taxon>
        <taxon>Entomobryomorpha</taxon>
        <taxon>Isotomoidea</taxon>
        <taxon>Isotomidae</taxon>
        <taxon>Proisotominae</taxon>
        <taxon>Folsomia</taxon>
    </lineage>
</organism>
<reference evidence="2 3" key="1">
    <citation type="submission" date="2015-12" db="EMBL/GenBank/DDBJ databases">
        <title>The genome of Folsomia candida.</title>
        <authorList>
            <person name="Faddeeva A."/>
            <person name="Derks M.F."/>
            <person name="Anvar Y."/>
            <person name="Smit S."/>
            <person name="Van Straalen N."/>
            <person name="Roelofs D."/>
        </authorList>
    </citation>
    <scope>NUCLEOTIDE SEQUENCE [LARGE SCALE GENOMIC DNA]</scope>
    <source>
        <strain evidence="2 3">VU population</strain>
        <tissue evidence="2">Whole body</tissue>
    </source>
</reference>
<protein>
    <submittedName>
        <fullName evidence="2">Uncharacterized protein</fullName>
    </submittedName>
</protein>
<feature type="compositionally biased region" description="Basic residues" evidence="1">
    <location>
        <begin position="14"/>
        <end position="28"/>
    </location>
</feature>
<feature type="compositionally biased region" description="Low complexity" evidence="1">
    <location>
        <begin position="423"/>
        <end position="437"/>
    </location>
</feature>
<comment type="caution">
    <text evidence="2">The sequence shown here is derived from an EMBL/GenBank/DDBJ whole genome shotgun (WGS) entry which is preliminary data.</text>
</comment>
<proteinExistence type="predicted"/>
<feature type="compositionally biased region" description="Basic residues" evidence="1">
    <location>
        <begin position="407"/>
        <end position="418"/>
    </location>
</feature>
<sequence length="584" mass="64522">MNPDDDAPSATTSKKAKHPKKTGKKSKFLAKPVDHISVSDIQHRSDDDSSVFEMDENNLFICVNEARKVVSAPRASNKFLVDKEDINESPLPLKKHMVVIIRDFSVNKDSSGESPTKLSASKELKVKLLTHKLCSYIIGIPGLLADLQAINIMKGCTKQIPEMESETAYKSLLLAIIETKIRAKTGKVIIINLEDQSCISPPHLKSYCEDMCRAEVVFTLDKCKSASFHLKLEKLTTRICRYLNAVDLTSHKNLESNDDTDPKLDLNANELENNDSICTNNFSNGDDILTEEIPGEEISSSPGVAEPEGLDAGNEVIVDTAIIAEINNNDNVINVPLEAVTNDVETLEGKIEATAYNIDVPCHDLILEHKVSESDITNGNEDCVGRSETTSVRDCSKTDIAADLRKPSSRVRKKRRHAVTALSQQNASNDNSRSSSNSEESLHMSFIFAQRPKLLKIQLTADESRYPSSVFTRFPTSHGGNSDVNLNPAEANLYKGWVAVPTVDATLTTSPTGSFAILIRVLYSVKVKPKFRKIGQVMRKAFSPIGSLFSCEACTSHQSRPSTPQRIDYPRIMLESRAFDQRGR</sequence>
<feature type="region of interest" description="Disordered" evidence="1">
    <location>
        <begin position="406"/>
        <end position="437"/>
    </location>
</feature>
<accession>A0A226DR03</accession>
<name>A0A226DR03_FOLCA</name>
<dbReference type="AlphaFoldDB" id="A0A226DR03"/>
<keyword evidence="3" id="KW-1185">Reference proteome</keyword>
<dbReference type="Proteomes" id="UP000198287">
    <property type="component" value="Unassembled WGS sequence"/>
</dbReference>
<feature type="region of interest" description="Disordered" evidence="1">
    <location>
        <begin position="1"/>
        <end position="31"/>
    </location>
</feature>
<evidence type="ECO:0000313" key="2">
    <source>
        <dbReference type="EMBL" id="OXA46636.1"/>
    </source>
</evidence>
<evidence type="ECO:0000256" key="1">
    <source>
        <dbReference type="SAM" id="MobiDB-lite"/>
    </source>
</evidence>